<protein>
    <submittedName>
        <fullName evidence="7">Glucose dehydrogenase [FAD, quinone]-like</fullName>
    </submittedName>
</protein>
<dbReference type="PANTHER" id="PTHR11552:SF147">
    <property type="entry name" value="CHOLINE DEHYDROGENASE, MITOCHONDRIAL"/>
    <property type="match status" value="1"/>
</dbReference>
<comment type="similarity">
    <text evidence="2">Belongs to the GMC oxidoreductase family.</text>
</comment>
<keyword evidence="4" id="KW-0274">FAD</keyword>
<feature type="domain" description="Glucose-methanol-choline oxidoreductase N-terminal" evidence="5">
    <location>
        <begin position="96"/>
        <end position="110"/>
    </location>
</feature>
<dbReference type="PANTHER" id="PTHR11552">
    <property type="entry name" value="GLUCOSE-METHANOL-CHOLINE GMC OXIDOREDUCTASE"/>
    <property type="match status" value="1"/>
</dbReference>
<dbReference type="OrthoDB" id="269227at2759"/>
<name>A0A6P3YCS7_DINQU</name>
<organism evidence="6 7">
    <name type="scientific">Dinoponera quadriceps</name>
    <name type="common">South American ant</name>
    <dbReference type="NCBI Taxonomy" id="609295"/>
    <lineage>
        <taxon>Eukaryota</taxon>
        <taxon>Metazoa</taxon>
        <taxon>Ecdysozoa</taxon>
        <taxon>Arthropoda</taxon>
        <taxon>Hexapoda</taxon>
        <taxon>Insecta</taxon>
        <taxon>Pterygota</taxon>
        <taxon>Neoptera</taxon>
        <taxon>Endopterygota</taxon>
        <taxon>Hymenoptera</taxon>
        <taxon>Apocrita</taxon>
        <taxon>Aculeata</taxon>
        <taxon>Formicoidea</taxon>
        <taxon>Formicidae</taxon>
        <taxon>Ponerinae</taxon>
        <taxon>Ponerini</taxon>
        <taxon>Dinoponera</taxon>
    </lineage>
</organism>
<sequence>MDAARELNGPTRKTVNGGNYINYFIAPAPVKDGRRVSTAKAFLSPIKDRKNLYVMKNTRADAVLMDGNRAIGVRVTLKEGQTINVKVSKEVILSAGSIASPKLLMLSGIGPKQHLHEVEIPNVVDLPVGKNLHNHFGWLGLYLAYQNKTATPPSPTYNLDEAYQYLVHKQGILGTNGGFAFIGAARVNDSNSKYADMQFFHTHYKRGDVDKVDKVSKIFNVNDDIKHEIMKIVKEADVIMPMPSLLKSKSTGELRLRNKDPAVPVKIYGNSFSEQDVEMMLKTVHFFKKMLKTKAFVREGVRLHHLYIPD</sequence>
<dbReference type="AlphaFoldDB" id="A0A6P3YCS7"/>
<gene>
    <name evidence="7" type="primary">LOC106751324</name>
</gene>
<dbReference type="SUPFAM" id="SSF54373">
    <property type="entry name" value="FAD-linked reductases, C-terminal domain"/>
    <property type="match status" value="1"/>
</dbReference>
<dbReference type="InterPro" id="IPR012132">
    <property type="entry name" value="GMC_OxRdtase"/>
</dbReference>
<evidence type="ECO:0000313" key="7">
    <source>
        <dbReference type="RefSeq" id="XP_014487692.1"/>
    </source>
</evidence>
<dbReference type="GO" id="GO:0016614">
    <property type="term" value="F:oxidoreductase activity, acting on CH-OH group of donors"/>
    <property type="evidence" value="ECO:0007669"/>
    <property type="project" value="InterPro"/>
</dbReference>
<dbReference type="Gene3D" id="3.50.50.60">
    <property type="entry name" value="FAD/NAD(P)-binding domain"/>
    <property type="match status" value="1"/>
</dbReference>
<dbReference type="SUPFAM" id="SSF51905">
    <property type="entry name" value="FAD/NAD(P)-binding domain"/>
    <property type="match status" value="1"/>
</dbReference>
<reference evidence="7" key="1">
    <citation type="submission" date="2025-08" db="UniProtKB">
        <authorList>
            <consortium name="RefSeq"/>
        </authorList>
    </citation>
    <scope>IDENTIFICATION</scope>
</reference>
<dbReference type="InterPro" id="IPR000172">
    <property type="entry name" value="GMC_OxRdtase_N"/>
</dbReference>
<evidence type="ECO:0000313" key="6">
    <source>
        <dbReference type="Proteomes" id="UP000515204"/>
    </source>
</evidence>
<dbReference type="InterPro" id="IPR036188">
    <property type="entry name" value="FAD/NAD-bd_sf"/>
</dbReference>
<dbReference type="GeneID" id="106751324"/>
<evidence type="ECO:0000259" key="5">
    <source>
        <dbReference type="PROSITE" id="PS00624"/>
    </source>
</evidence>
<keyword evidence="3" id="KW-0285">Flavoprotein</keyword>
<comment type="cofactor">
    <cofactor evidence="1">
        <name>FAD</name>
        <dbReference type="ChEBI" id="CHEBI:57692"/>
    </cofactor>
</comment>
<evidence type="ECO:0000256" key="3">
    <source>
        <dbReference type="ARBA" id="ARBA00022630"/>
    </source>
</evidence>
<evidence type="ECO:0000256" key="1">
    <source>
        <dbReference type="ARBA" id="ARBA00001974"/>
    </source>
</evidence>
<dbReference type="Pfam" id="PF00732">
    <property type="entry name" value="GMC_oxred_N"/>
    <property type="match status" value="1"/>
</dbReference>
<accession>A0A6P3YCS7</accession>
<dbReference type="Gene3D" id="3.30.560.10">
    <property type="entry name" value="Glucose Oxidase, domain 3"/>
    <property type="match status" value="1"/>
</dbReference>
<keyword evidence="6" id="KW-1185">Reference proteome</keyword>
<dbReference type="PROSITE" id="PS00624">
    <property type="entry name" value="GMC_OXRED_2"/>
    <property type="match status" value="1"/>
</dbReference>
<dbReference type="GO" id="GO:0050660">
    <property type="term" value="F:flavin adenine dinucleotide binding"/>
    <property type="evidence" value="ECO:0007669"/>
    <property type="project" value="InterPro"/>
</dbReference>
<evidence type="ECO:0000256" key="4">
    <source>
        <dbReference type="ARBA" id="ARBA00022827"/>
    </source>
</evidence>
<evidence type="ECO:0000256" key="2">
    <source>
        <dbReference type="ARBA" id="ARBA00010790"/>
    </source>
</evidence>
<dbReference type="Proteomes" id="UP000515204">
    <property type="component" value="Unplaced"/>
</dbReference>
<dbReference type="KEGG" id="dqu:106751324"/>
<proteinExistence type="inferred from homology"/>
<dbReference type="RefSeq" id="XP_014487692.1">
    <property type="nucleotide sequence ID" value="XM_014632206.1"/>
</dbReference>
<feature type="non-terminal residue" evidence="7">
    <location>
        <position position="310"/>
    </location>
</feature>